<accession>A0A5J4WBF3</accession>
<gene>
    <name evidence="1" type="ORF">EZS28_012252</name>
</gene>
<proteinExistence type="predicted"/>
<protein>
    <submittedName>
        <fullName evidence="1">Uncharacterized protein</fullName>
    </submittedName>
</protein>
<evidence type="ECO:0000313" key="2">
    <source>
        <dbReference type="Proteomes" id="UP000324800"/>
    </source>
</evidence>
<sequence>MTNIRNDVVNFIDEPGINSQFKIIDSLDFIRMSQEIYRAMGAHLVILSNQTVNGTQYNGQEIGEEDF</sequence>
<dbReference type="AlphaFoldDB" id="A0A5J4WBF3"/>
<reference evidence="1 2" key="1">
    <citation type="submission" date="2019-03" db="EMBL/GenBank/DDBJ databases">
        <title>Single cell metagenomics reveals metabolic interactions within the superorganism composed of flagellate Streblomastix strix and complex community of Bacteroidetes bacteria on its surface.</title>
        <authorList>
            <person name="Treitli S.C."/>
            <person name="Kolisko M."/>
            <person name="Husnik F."/>
            <person name="Keeling P."/>
            <person name="Hampl V."/>
        </authorList>
    </citation>
    <scope>NUCLEOTIDE SEQUENCE [LARGE SCALE GENOMIC DNA]</scope>
    <source>
        <strain evidence="1">ST1C</strain>
    </source>
</reference>
<comment type="caution">
    <text evidence="1">The sequence shown here is derived from an EMBL/GenBank/DDBJ whole genome shotgun (WGS) entry which is preliminary data.</text>
</comment>
<dbReference type="EMBL" id="SNRW01002618">
    <property type="protein sequence ID" value="KAA6392221.1"/>
    <property type="molecule type" value="Genomic_DNA"/>
</dbReference>
<name>A0A5J4WBF3_9EUKA</name>
<evidence type="ECO:0000313" key="1">
    <source>
        <dbReference type="EMBL" id="KAA6392221.1"/>
    </source>
</evidence>
<organism evidence="1 2">
    <name type="scientific">Streblomastix strix</name>
    <dbReference type="NCBI Taxonomy" id="222440"/>
    <lineage>
        <taxon>Eukaryota</taxon>
        <taxon>Metamonada</taxon>
        <taxon>Preaxostyla</taxon>
        <taxon>Oxymonadida</taxon>
        <taxon>Streblomastigidae</taxon>
        <taxon>Streblomastix</taxon>
    </lineage>
</organism>
<dbReference type="Proteomes" id="UP000324800">
    <property type="component" value="Unassembled WGS sequence"/>
</dbReference>